<keyword evidence="1" id="KW-0732">Signal</keyword>
<dbReference type="EMBL" id="CP020559">
    <property type="protein sequence ID" value="ARE86213.1"/>
    <property type="molecule type" value="Genomic_DNA"/>
</dbReference>
<dbReference type="EMBL" id="CP017603">
    <property type="protein sequence ID" value="AOY75872.1"/>
    <property type="molecule type" value="Genomic_DNA"/>
</dbReference>
<protein>
    <recommendedName>
        <fullName evidence="6">DUF4430 domain-containing protein</fullName>
    </recommendedName>
</protein>
<evidence type="ECO:0000313" key="3">
    <source>
        <dbReference type="EMBL" id="ARE86213.1"/>
    </source>
</evidence>
<evidence type="ECO:0008006" key="6">
    <source>
        <dbReference type="Google" id="ProtNLM"/>
    </source>
</evidence>
<sequence>MRYGFKKSMALTLMVLMLTVFMAVPAFAQTVSATVTFNHFEDEISSESISFDTNGFITLFDVPAGATHQYLNQPTVMDAVIQSLTNLGVEEDSPVYWDTSRNPNGAYISSIFGEDTETIDYFYSSIPGASYWKGNTWVLYIDGEEAAFYASNILLNEVDNIEFSYEYVETYW</sequence>
<dbReference type="Proteomes" id="UP000192478">
    <property type="component" value="Chromosome"/>
</dbReference>
<dbReference type="Proteomes" id="UP000177894">
    <property type="component" value="Chromosome"/>
</dbReference>
<evidence type="ECO:0000256" key="1">
    <source>
        <dbReference type="SAM" id="SignalP"/>
    </source>
</evidence>
<dbReference type="AlphaFoldDB" id="A0AAC9RJF5"/>
<proteinExistence type="predicted"/>
<name>A0AAC9RJF5_9CLOT</name>
<gene>
    <name evidence="2" type="ORF">BJL90_08185</name>
    <name evidence="3" type="ORF">CLFO_05350</name>
</gene>
<organism evidence="3 5">
    <name type="scientific">Clostridium formicaceticum</name>
    <dbReference type="NCBI Taxonomy" id="1497"/>
    <lineage>
        <taxon>Bacteria</taxon>
        <taxon>Bacillati</taxon>
        <taxon>Bacillota</taxon>
        <taxon>Clostridia</taxon>
        <taxon>Eubacteriales</taxon>
        <taxon>Clostridiaceae</taxon>
        <taxon>Clostridium</taxon>
    </lineage>
</organism>
<feature type="signal peptide" evidence="1">
    <location>
        <begin position="1"/>
        <end position="28"/>
    </location>
</feature>
<evidence type="ECO:0000313" key="5">
    <source>
        <dbReference type="Proteomes" id="UP000192478"/>
    </source>
</evidence>
<dbReference type="RefSeq" id="WP_070966390.1">
    <property type="nucleotide sequence ID" value="NZ_CP017603.1"/>
</dbReference>
<evidence type="ECO:0000313" key="2">
    <source>
        <dbReference type="EMBL" id="AOY75872.1"/>
    </source>
</evidence>
<accession>A0AAC9RJF5</accession>
<feature type="chain" id="PRO_5042236114" description="DUF4430 domain-containing protein" evidence="1">
    <location>
        <begin position="29"/>
        <end position="172"/>
    </location>
</feature>
<dbReference type="KEGG" id="cfm:BJL90_08185"/>
<evidence type="ECO:0000313" key="4">
    <source>
        <dbReference type="Proteomes" id="UP000177894"/>
    </source>
</evidence>
<reference evidence="3 5" key="2">
    <citation type="submission" date="2017-03" db="EMBL/GenBank/DDBJ databases">
        <title>Complete sequence of Clostridium formicaceticum DSM 92.</title>
        <authorList>
            <person name="Poehlein A."/>
            <person name="Karl M."/>
            <person name="Bengelsdorf F.R."/>
            <person name="Duerre P."/>
            <person name="Daniel R."/>
        </authorList>
    </citation>
    <scope>NUCLEOTIDE SEQUENCE [LARGE SCALE GENOMIC DNA]</scope>
    <source>
        <strain evidence="3 5">DSM 92</strain>
    </source>
</reference>
<keyword evidence="4" id="KW-1185">Reference proteome</keyword>
<reference evidence="2 4" key="1">
    <citation type="submission" date="2016-10" db="EMBL/GenBank/DDBJ databases">
        <title>Complete Genome Sequence of Acetogen Clostridium formicoaceticum ATCC 27076.</title>
        <authorList>
            <person name="Bao T."/>
            <person name="Cheng C."/>
            <person name="Zhao J."/>
            <person name="Yang S.-T."/>
            <person name="Wang J."/>
            <person name="Wang M."/>
        </authorList>
    </citation>
    <scope>NUCLEOTIDE SEQUENCE [LARGE SCALE GENOMIC DNA]</scope>
    <source>
        <strain evidence="2 4">ATCC 27076</strain>
    </source>
</reference>